<protein>
    <recommendedName>
        <fullName evidence="1">Glycoside hydrolase 35 catalytic domain-containing protein</fullName>
    </recommendedName>
</protein>
<evidence type="ECO:0000313" key="2">
    <source>
        <dbReference type="Ensembl" id="ENSSSCP00025018172.1"/>
    </source>
</evidence>
<dbReference type="Proteomes" id="UP000694727">
    <property type="component" value="Unplaced"/>
</dbReference>
<organism evidence="2 3">
    <name type="scientific">Sus scrofa</name>
    <name type="common">Pig</name>
    <dbReference type="NCBI Taxonomy" id="9823"/>
    <lineage>
        <taxon>Eukaryota</taxon>
        <taxon>Metazoa</taxon>
        <taxon>Chordata</taxon>
        <taxon>Craniata</taxon>
        <taxon>Vertebrata</taxon>
        <taxon>Euteleostomi</taxon>
        <taxon>Mammalia</taxon>
        <taxon>Eutheria</taxon>
        <taxon>Laurasiatheria</taxon>
        <taxon>Artiodactyla</taxon>
        <taxon>Suina</taxon>
        <taxon>Suidae</taxon>
        <taxon>Sus</taxon>
    </lineage>
</organism>
<accession>A0A8D0RMG9</accession>
<dbReference type="Ensembl" id="ENSSSCT00035092506.1">
    <property type="protein sequence ID" value="ENSSSCP00035038806.1"/>
    <property type="gene ID" value="ENSSSCG00035068537.1"/>
</dbReference>
<dbReference type="Pfam" id="PF01301">
    <property type="entry name" value="Glyco_hydro_35"/>
    <property type="match status" value="1"/>
</dbReference>
<reference evidence="2" key="1">
    <citation type="submission" date="2025-05" db="UniProtKB">
        <authorList>
            <consortium name="Ensembl"/>
        </authorList>
    </citation>
    <scope>IDENTIFICATION</scope>
</reference>
<dbReference type="SUPFAM" id="SSF51445">
    <property type="entry name" value="(Trans)glycosidases"/>
    <property type="match status" value="1"/>
</dbReference>
<dbReference type="Gene3D" id="3.20.20.80">
    <property type="entry name" value="Glycosidases"/>
    <property type="match status" value="1"/>
</dbReference>
<dbReference type="Proteomes" id="UP000694720">
    <property type="component" value="Unplaced"/>
</dbReference>
<dbReference type="Ensembl" id="ENSSSCT00025042698.1">
    <property type="protein sequence ID" value="ENSSSCP00025018172.1"/>
    <property type="gene ID" value="ENSSSCG00025031410.1"/>
</dbReference>
<feature type="domain" description="Glycoside hydrolase 35 catalytic" evidence="1">
    <location>
        <begin position="21"/>
        <end position="56"/>
    </location>
</feature>
<dbReference type="AlphaFoldDB" id="A0A8D0RMG9"/>
<evidence type="ECO:0000313" key="3">
    <source>
        <dbReference type="Proteomes" id="UP000694727"/>
    </source>
</evidence>
<dbReference type="InterPro" id="IPR017853">
    <property type="entry name" value="GH"/>
</dbReference>
<evidence type="ECO:0000259" key="1">
    <source>
        <dbReference type="Pfam" id="PF01301"/>
    </source>
</evidence>
<name>A0A8D0RMG9_PIG</name>
<dbReference type="InterPro" id="IPR031330">
    <property type="entry name" value="Gly_Hdrlase_35_cat"/>
</dbReference>
<proteinExistence type="predicted"/>
<sequence>MGTPRDYSDRHVGLTIRDSHFMLGDFPFLILAGTIHYFRVPKEYWRDSLLKLKACGSPVSGACSHGLAGPLSTQAPSGPCIGVCQTWRHVFPHQWGRGAGHGGPHSSLESLTCCQSHSPRDGSQDKILFQKISCSEMGFIQN</sequence>